<name>A0A316IG16_9GAMM</name>
<dbReference type="PANTHER" id="PTHR44169">
    <property type="entry name" value="NADPH-DEPENDENT 1-ACYLDIHYDROXYACETONE PHOSPHATE REDUCTASE"/>
    <property type="match status" value="1"/>
</dbReference>
<dbReference type="GO" id="GO:0016491">
    <property type="term" value="F:oxidoreductase activity"/>
    <property type="evidence" value="ECO:0007669"/>
    <property type="project" value="UniProtKB-KW"/>
</dbReference>
<evidence type="ECO:0000256" key="3">
    <source>
        <dbReference type="RuleBase" id="RU000363"/>
    </source>
</evidence>
<dbReference type="Pfam" id="PF00106">
    <property type="entry name" value="adh_short"/>
    <property type="match status" value="1"/>
</dbReference>
<dbReference type="NCBIfam" id="NF004826">
    <property type="entry name" value="PRK06182.1"/>
    <property type="match status" value="1"/>
</dbReference>
<dbReference type="EMBL" id="QGHC01000002">
    <property type="protein sequence ID" value="PWK92281.1"/>
    <property type="molecule type" value="Genomic_DNA"/>
</dbReference>
<dbReference type="InterPro" id="IPR036291">
    <property type="entry name" value="NAD(P)-bd_dom_sf"/>
</dbReference>
<evidence type="ECO:0000313" key="5">
    <source>
        <dbReference type="Proteomes" id="UP000245812"/>
    </source>
</evidence>
<dbReference type="CDD" id="cd05374">
    <property type="entry name" value="17beta-HSD-like_SDR_c"/>
    <property type="match status" value="1"/>
</dbReference>
<keyword evidence="2" id="KW-0560">Oxidoreductase</keyword>
<dbReference type="InterPro" id="IPR002347">
    <property type="entry name" value="SDR_fam"/>
</dbReference>
<protein>
    <submittedName>
        <fullName evidence="4">Short-subunit dehydrogenase</fullName>
    </submittedName>
</protein>
<dbReference type="OrthoDB" id="9775296at2"/>
<dbReference type="PRINTS" id="PR00081">
    <property type="entry name" value="GDHRDH"/>
</dbReference>
<organism evidence="4 5">
    <name type="scientific">Fulvimonas soli</name>
    <dbReference type="NCBI Taxonomy" id="155197"/>
    <lineage>
        <taxon>Bacteria</taxon>
        <taxon>Pseudomonadati</taxon>
        <taxon>Pseudomonadota</taxon>
        <taxon>Gammaproteobacteria</taxon>
        <taxon>Lysobacterales</taxon>
        <taxon>Rhodanobacteraceae</taxon>
        <taxon>Fulvimonas</taxon>
    </lineage>
</organism>
<evidence type="ECO:0000313" key="4">
    <source>
        <dbReference type="EMBL" id="PWK92281.1"/>
    </source>
</evidence>
<dbReference type="Gene3D" id="3.40.50.720">
    <property type="entry name" value="NAD(P)-binding Rossmann-like Domain"/>
    <property type="match status" value="1"/>
</dbReference>
<sequence length="276" mass="29379">MNKIALVTGASSGIGEATVRRLAADGWRVYAAARRVERMQTLAALGARVLALDLCDDASMVAAVETVRSECGRLDALVNNAGYGSYGALEDVPLEEARRQFEVNVFGLARLTQLALPTMRAQGGGTIVNVTSIGGKMHEPLGSWYHATKFAVEGLSDCLRMELAPFGIRVVVVEPGAIRTEWSGIARDSLLARSGHTAYAAQAEAHARMLSGGDTSALASPPEVVAATIARALRARRPRTRYATGGGARTILLLRRLLSDRGFDALMRFAESRLAG</sequence>
<evidence type="ECO:0000256" key="2">
    <source>
        <dbReference type="ARBA" id="ARBA00023002"/>
    </source>
</evidence>
<comment type="caution">
    <text evidence="4">The sequence shown here is derived from an EMBL/GenBank/DDBJ whole genome shotgun (WGS) entry which is preliminary data.</text>
</comment>
<dbReference type="Proteomes" id="UP000245812">
    <property type="component" value="Unassembled WGS sequence"/>
</dbReference>
<comment type="similarity">
    <text evidence="1 3">Belongs to the short-chain dehydrogenases/reductases (SDR) family.</text>
</comment>
<dbReference type="PANTHER" id="PTHR44169:SF6">
    <property type="entry name" value="NADPH-DEPENDENT 1-ACYLDIHYDROXYACETONE PHOSPHATE REDUCTASE"/>
    <property type="match status" value="1"/>
</dbReference>
<dbReference type="SUPFAM" id="SSF51735">
    <property type="entry name" value="NAD(P)-binding Rossmann-fold domains"/>
    <property type="match status" value="1"/>
</dbReference>
<keyword evidence="5" id="KW-1185">Reference proteome</keyword>
<dbReference type="RefSeq" id="WP_109722132.1">
    <property type="nucleotide sequence ID" value="NZ_MSZV01000093.1"/>
</dbReference>
<reference evidence="4 5" key="1">
    <citation type="submission" date="2018-05" db="EMBL/GenBank/DDBJ databases">
        <title>Genomic Encyclopedia of Type Strains, Phase IV (KMG-IV): sequencing the most valuable type-strain genomes for metagenomic binning, comparative biology and taxonomic classification.</title>
        <authorList>
            <person name="Goeker M."/>
        </authorList>
    </citation>
    <scope>NUCLEOTIDE SEQUENCE [LARGE SCALE GENOMIC DNA]</scope>
    <source>
        <strain evidence="4 5">DSM 14263</strain>
    </source>
</reference>
<proteinExistence type="inferred from homology"/>
<accession>A0A316IG16</accession>
<dbReference type="PRINTS" id="PR00080">
    <property type="entry name" value="SDRFAMILY"/>
</dbReference>
<gene>
    <name evidence="4" type="ORF">C7456_10214</name>
</gene>
<evidence type="ECO:0000256" key="1">
    <source>
        <dbReference type="ARBA" id="ARBA00006484"/>
    </source>
</evidence>
<dbReference type="AlphaFoldDB" id="A0A316IG16"/>